<accession>A0A060T5D0</accession>
<evidence type="ECO:0000313" key="1">
    <source>
        <dbReference type="EMBL" id="CDP36310.1"/>
    </source>
</evidence>
<reference evidence="1" key="1">
    <citation type="submission" date="2014-02" db="EMBL/GenBank/DDBJ databases">
        <authorList>
            <person name="Genoscope - CEA"/>
        </authorList>
    </citation>
    <scope>NUCLEOTIDE SEQUENCE</scope>
    <source>
        <strain evidence="1">LS3</strain>
    </source>
</reference>
<dbReference type="AlphaFoldDB" id="A0A060T5D0"/>
<gene>
    <name evidence="1" type="ORF">GNLVRS02_ARAD1B10010g</name>
</gene>
<proteinExistence type="predicted"/>
<dbReference type="EMBL" id="HG937692">
    <property type="protein sequence ID" value="CDP36310.1"/>
    <property type="molecule type" value="Genomic_DNA"/>
</dbReference>
<reference evidence="1" key="2">
    <citation type="submission" date="2014-06" db="EMBL/GenBank/DDBJ databases">
        <title>The complete genome of Blastobotrys (Arxula) adeninivorans LS3 - a yeast of biotechnological interest.</title>
        <authorList>
            <person name="Kunze G."/>
            <person name="Gaillardin C."/>
            <person name="Czernicka M."/>
            <person name="Durrens P."/>
            <person name="Martin T."/>
            <person name="Boer E."/>
            <person name="Gabaldon T."/>
            <person name="Cruz J."/>
            <person name="Talla E."/>
            <person name="Marck C."/>
            <person name="Goffeau A."/>
            <person name="Barbe V."/>
            <person name="Baret P."/>
            <person name="Baronian K."/>
            <person name="Beier S."/>
            <person name="Bleykasten C."/>
            <person name="Bode R."/>
            <person name="Casaregola S."/>
            <person name="Despons L."/>
            <person name="Fairhead C."/>
            <person name="Giersberg M."/>
            <person name="Gierski P."/>
            <person name="Hahnel U."/>
            <person name="Hartmann A."/>
            <person name="Jankowska D."/>
            <person name="Jubin C."/>
            <person name="Jung P."/>
            <person name="Lafontaine I."/>
            <person name="Leh-Louis V."/>
            <person name="Lemaire M."/>
            <person name="Marcet-Houben M."/>
            <person name="Mascher M."/>
            <person name="Morel G."/>
            <person name="Richard G.-F."/>
            <person name="Riechen J."/>
            <person name="Sacerdot C."/>
            <person name="Sarkar A."/>
            <person name="Savel G."/>
            <person name="Schacherer J."/>
            <person name="Sherman D."/>
            <person name="Straub M.-L."/>
            <person name="Stein N."/>
            <person name="Thierry A."/>
            <person name="Trautwein-Schult A."/>
            <person name="Westhof E."/>
            <person name="Worch S."/>
            <person name="Dujon B."/>
            <person name="Souciet J.-L."/>
            <person name="Wincker P."/>
            <person name="Scholz U."/>
            <person name="Neuveglise N."/>
        </authorList>
    </citation>
    <scope>NUCLEOTIDE SEQUENCE</scope>
    <source>
        <strain evidence="1">LS3</strain>
    </source>
</reference>
<name>A0A060T5D0_BLAAD</name>
<organism evidence="1">
    <name type="scientific">Blastobotrys adeninivorans</name>
    <name type="common">Yeast</name>
    <name type="synonym">Arxula adeninivorans</name>
    <dbReference type="NCBI Taxonomy" id="409370"/>
    <lineage>
        <taxon>Eukaryota</taxon>
        <taxon>Fungi</taxon>
        <taxon>Dikarya</taxon>
        <taxon>Ascomycota</taxon>
        <taxon>Saccharomycotina</taxon>
        <taxon>Dipodascomycetes</taxon>
        <taxon>Dipodascales</taxon>
        <taxon>Trichomonascaceae</taxon>
        <taxon>Blastobotrys</taxon>
    </lineage>
</organism>
<protein>
    <submittedName>
        <fullName evidence="1">ARAD1B10010p</fullName>
    </submittedName>
</protein>
<sequence>MILLTASLVAAKDPSILPEAFTCRTVLVYGVVDKVDREYLVIRELKKLGHATITVDRLVVSHEIDREALIVGYTVCVTGYWIGKGHVEAQRIGLVRDPAIFEKDSYCEVIKRKAMTTLRCIRLSSRAIDP</sequence>